<proteinExistence type="predicted"/>
<organism evidence="2 3">
    <name type="scientific">Araneus ventricosus</name>
    <name type="common">Orbweaver spider</name>
    <name type="synonym">Epeira ventricosa</name>
    <dbReference type="NCBI Taxonomy" id="182803"/>
    <lineage>
        <taxon>Eukaryota</taxon>
        <taxon>Metazoa</taxon>
        <taxon>Ecdysozoa</taxon>
        <taxon>Arthropoda</taxon>
        <taxon>Chelicerata</taxon>
        <taxon>Arachnida</taxon>
        <taxon>Araneae</taxon>
        <taxon>Araneomorphae</taxon>
        <taxon>Entelegynae</taxon>
        <taxon>Araneoidea</taxon>
        <taxon>Araneidae</taxon>
        <taxon>Araneus</taxon>
    </lineage>
</organism>
<dbReference type="Pfam" id="PF05380">
    <property type="entry name" value="Peptidase_A17"/>
    <property type="match status" value="1"/>
</dbReference>
<comment type="caution">
    <text evidence="2">The sequence shown here is derived from an EMBL/GenBank/DDBJ whole genome shotgun (WGS) entry which is preliminary data.</text>
</comment>
<protein>
    <recommendedName>
        <fullName evidence="1">DUF5641 domain-containing protein</fullName>
    </recommendedName>
</protein>
<gene>
    <name evidence="2" type="ORF">AVEN_152528_1</name>
</gene>
<evidence type="ECO:0000259" key="1">
    <source>
        <dbReference type="Pfam" id="PF18701"/>
    </source>
</evidence>
<keyword evidence="3" id="KW-1185">Reference proteome</keyword>
<dbReference type="AlphaFoldDB" id="A0A4Y2HPK3"/>
<evidence type="ECO:0000313" key="2">
    <source>
        <dbReference type="EMBL" id="GBM67019.1"/>
    </source>
</evidence>
<dbReference type="PANTHER" id="PTHR47331">
    <property type="entry name" value="PHD-TYPE DOMAIN-CONTAINING PROTEIN"/>
    <property type="match status" value="1"/>
</dbReference>
<dbReference type="Proteomes" id="UP000499080">
    <property type="component" value="Unassembled WGS sequence"/>
</dbReference>
<accession>A0A4Y2HPK3</accession>
<dbReference type="Pfam" id="PF18701">
    <property type="entry name" value="DUF5641"/>
    <property type="match status" value="1"/>
</dbReference>
<feature type="domain" description="DUF5641" evidence="1">
    <location>
        <begin position="298"/>
        <end position="387"/>
    </location>
</feature>
<sequence length="474" mass="54256">MVEKLKGSFYVDNCLTGVNDPCDQASFIERTQTLMSMGGFNLRGWVSNVACEFISKHSGDASVLGLLWNLDADKLRCSIYFEVLSCETVISKRLILSLVQKIFDPMGILCAVTLPPKILLQDTWKLKVGWDIELPPDGCFARQLLDSRWWEGPAWLKDAPENWPKGEICCEPLAAHTESKKSELVILNIDNDCFPWYCLKMSNYNRMINVFAYILSFVNNCQKNCTSINDSMLSFEELETVICGCESVINSRPLTYISEESRELVPLTPSMFLIENRCSDVTDFEAIDQSHFQKRIRFRSKLLNDLKQRFRRDYLGQLVQRKKDKNYVREPRLGEIVLVDDDAKKRLLWPLSKIIELIPGKDGKVRTVSVKTQKGCMVRPIQRLFPLEIQSSDPQINMESGEGRDSCVSNPNLKTDTLSDAIVRKYTRSGRCIKTPEILDLLNCVSYRFQCLIDPQRGENVGQAIKQKSEKELQ</sequence>
<dbReference type="InterPro" id="IPR008042">
    <property type="entry name" value="Retrotrans_Pao"/>
</dbReference>
<evidence type="ECO:0000313" key="3">
    <source>
        <dbReference type="Proteomes" id="UP000499080"/>
    </source>
</evidence>
<reference evidence="2 3" key="1">
    <citation type="journal article" date="2019" name="Sci. Rep.">
        <title>Orb-weaving spider Araneus ventricosus genome elucidates the spidroin gene catalogue.</title>
        <authorList>
            <person name="Kono N."/>
            <person name="Nakamura H."/>
            <person name="Ohtoshi R."/>
            <person name="Moran D.A.P."/>
            <person name="Shinohara A."/>
            <person name="Yoshida Y."/>
            <person name="Fujiwara M."/>
            <person name="Mori M."/>
            <person name="Tomita M."/>
            <person name="Arakawa K."/>
        </authorList>
    </citation>
    <scope>NUCLEOTIDE SEQUENCE [LARGE SCALE GENOMIC DNA]</scope>
</reference>
<dbReference type="OrthoDB" id="6428732at2759"/>
<name>A0A4Y2HPK3_ARAVE</name>
<dbReference type="InterPro" id="IPR040676">
    <property type="entry name" value="DUF5641"/>
</dbReference>
<dbReference type="EMBL" id="BGPR01103629">
    <property type="protein sequence ID" value="GBM67019.1"/>
    <property type="molecule type" value="Genomic_DNA"/>
</dbReference>